<reference evidence="1 2" key="1">
    <citation type="submission" date="2015-12" db="EMBL/GenBank/DDBJ databases">
        <title>Genome sequence of Mucilaginibacter gotjawali.</title>
        <authorList>
            <person name="Lee J.S."/>
            <person name="Lee K.C."/>
            <person name="Kim K.K."/>
            <person name="Lee B.W."/>
        </authorList>
    </citation>
    <scope>NUCLEOTIDE SEQUENCE [LARGE SCALE GENOMIC DNA]</scope>
    <source>
        <strain evidence="1 2">SA3-7</strain>
    </source>
</reference>
<sequence length="187" mass="21255">MIKKIGLVVLCVCLWFVASAQKPDTTVYYLTNDGRFVPALSDADFLLLVLPPDTNVDKHLFVLQEYYKNGKLRMMGYSKTKTMDLMPEGSQISYFPNGHRMVISNYTNGEPVGDVLEYYPNGKIYNIKSYKKSERPFLKQCFDSTGVMLADSGNGKWMKFSSEGFGKNYVEGPVNNGIDRRVARDRE</sequence>
<gene>
    <name evidence="1" type="ORF">MgSA37_02313</name>
</gene>
<dbReference type="OrthoDB" id="649093at2"/>
<evidence type="ECO:0000313" key="1">
    <source>
        <dbReference type="EMBL" id="BAU54141.1"/>
    </source>
</evidence>
<dbReference type="Proteomes" id="UP000218263">
    <property type="component" value="Chromosome"/>
</dbReference>
<name>A0A0X8X1N1_9SPHI</name>
<evidence type="ECO:0000313" key="2">
    <source>
        <dbReference type="Proteomes" id="UP000218263"/>
    </source>
</evidence>
<accession>A0A0X8X1N1</accession>
<protein>
    <submittedName>
        <fullName evidence="1">MORN repeat variant</fullName>
    </submittedName>
</protein>
<dbReference type="Gene3D" id="2.20.110.10">
    <property type="entry name" value="Histone H3 K4-specific methyltransferase SET7/9 N-terminal domain"/>
    <property type="match status" value="1"/>
</dbReference>
<keyword evidence="2" id="KW-1185">Reference proteome</keyword>
<dbReference type="InterPro" id="IPR011652">
    <property type="entry name" value="MORN_2"/>
</dbReference>
<organism evidence="1 2">
    <name type="scientific">Mucilaginibacter gotjawali</name>
    <dbReference type="NCBI Taxonomy" id="1550579"/>
    <lineage>
        <taxon>Bacteria</taxon>
        <taxon>Pseudomonadati</taxon>
        <taxon>Bacteroidota</taxon>
        <taxon>Sphingobacteriia</taxon>
        <taxon>Sphingobacteriales</taxon>
        <taxon>Sphingobacteriaceae</taxon>
        <taxon>Mucilaginibacter</taxon>
    </lineage>
</organism>
<dbReference type="RefSeq" id="WP_096351976.1">
    <property type="nucleotide sequence ID" value="NZ_AP017313.1"/>
</dbReference>
<dbReference type="KEGG" id="mgot:MgSA37_02313"/>
<dbReference type="SUPFAM" id="SSF82185">
    <property type="entry name" value="Histone H3 K4-specific methyltransferase SET7/9 N-terminal domain"/>
    <property type="match status" value="1"/>
</dbReference>
<proteinExistence type="predicted"/>
<dbReference type="AlphaFoldDB" id="A0A0X8X1N1"/>
<dbReference type="Pfam" id="PF07661">
    <property type="entry name" value="MORN_2"/>
    <property type="match status" value="3"/>
</dbReference>
<dbReference type="EMBL" id="AP017313">
    <property type="protein sequence ID" value="BAU54141.1"/>
    <property type="molecule type" value="Genomic_DNA"/>
</dbReference>